<keyword evidence="4" id="KW-0472">Membrane</keyword>
<gene>
    <name evidence="6" type="ORF">A4H97_29715</name>
</gene>
<dbReference type="Pfam" id="PF06803">
    <property type="entry name" value="DUF1232"/>
    <property type="match status" value="1"/>
</dbReference>
<proteinExistence type="predicted"/>
<dbReference type="OrthoDB" id="680737at2"/>
<accession>A0A1V9EPD8</accession>
<keyword evidence="2" id="KW-0812">Transmembrane</keyword>
<dbReference type="AlphaFoldDB" id="A0A1V9EPD8"/>
<dbReference type="InterPro" id="IPR016983">
    <property type="entry name" value="UCP031804"/>
</dbReference>
<dbReference type="EMBL" id="LVXG01000018">
    <property type="protein sequence ID" value="OQP48018.1"/>
    <property type="molecule type" value="Genomic_DNA"/>
</dbReference>
<evidence type="ECO:0000256" key="4">
    <source>
        <dbReference type="ARBA" id="ARBA00023136"/>
    </source>
</evidence>
<evidence type="ECO:0000256" key="2">
    <source>
        <dbReference type="ARBA" id="ARBA00022692"/>
    </source>
</evidence>
<dbReference type="Proteomes" id="UP000192610">
    <property type="component" value="Unassembled WGS sequence"/>
</dbReference>
<organism evidence="6 7">
    <name type="scientific">Niastella yeongjuensis</name>
    <dbReference type="NCBI Taxonomy" id="354355"/>
    <lineage>
        <taxon>Bacteria</taxon>
        <taxon>Pseudomonadati</taxon>
        <taxon>Bacteroidota</taxon>
        <taxon>Chitinophagia</taxon>
        <taxon>Chitinophagales</taxon>
        <taxon>Chitinophagaceae</taxon>
        <taxon>Niastella</taxon>
    </lineage>
</organism>
<name>A0A1V9EPD8_9BACT</name>
<evidence type="ECO:0000313" key="7">
    <source>
        <dbReference type="Proteomes" id="UP000192610"/>
    </source>
</evidence>
<evidence type="ECO:0000256" key="1">
    <source>
        <dbReference type="ARBA" id="ARBA00004127"/>
    </source>
</evidence>
<keyword evidence="7" id="KW-1185">Reference proteome</keyword>
<sequence length="111" mass="12272">MEQDYSSHYNENDFWAKVKKHAKKAGAKVLQPAFELYYAFKAEETPTWAKGVAIAALGYFILPIDAVPDFIPGAGLLDDVATMAVAITSIGRYVTNDIRKKAEESARKFLG</sequence>
<dbReference type="RefSeq" id="WP_081200552.1">
    <property type="nucleotide sequence ID" value="NZ_FOCZ01000004.1"/>
</dbReference>
<reference evidence="7" key="1">
    <citation type="submission" date="2016-04" db="EMBL/GenBank/DDBJ databases">
        <authorList>
            <person name="Chen L."/>
            <person name="Zhuang W."/>
            <person name="Wang G."/>
        </authorList>
    </citation>
    <scope>NUCLEOTIDE SEQUENCE [LARGE SCALE GENOMIC DNA]</scope>
    <source>
        <strain evidence="7">17621</strain>
    </source>
</reference>
<comment type="caution">
    <text evidence="6">The sequence shown here is derived from an EMBL/GenBank/DDBJ whole genome shotgun (WGS) entry which is preliminary data.</text>
</comment>
<evidence type="ECO:0000313" key="6">
    <source>
        <dbReference type="EMBL" id="OQP48018.1"/>
    </source>
</evidence>
<feature type="domain" description="DUF1232" evidence="5">
    <location>
        <begin position="49"/>
        <end position="83"/>
    </location>
</feature>
<protein>
    <recommendedName>
        <fullName evidence="5">DUF1232 domain-containing protein</fullName>
    </recommendedName>
</protein>
<dbReference type="GO" id="GO:0012505">
    <property type="term" value="C:endomembrane system"/>
    <property type="evidence" value="ECO:0007669"/>
    <property type="project" value="UniProtKB-SubCell"/>
</dbReference>
<keyword evidence="3" id="KW-1133">Transmembrane helix</keyword>
<evidence type="ECO:0000259" key="5">
    <source>
        <dbReference type="Pfam" id="PF06803"/>
    </source>
</evidence>
<comment type="subcellular location">
    <subcellularLocation>
        <location evidence="1">Endomembrane system</location>
        <topology evidence="1">Multi-pass membrane protein</topology>
    </subcellularLocation>
</comment>
<dbReference type="InterPro" id="IPR010652">
    <property type="entry name" value="DUF1232"/>
</dbReference>
<dbReference type="PIRSF" id="PIRSF031804">
    <property type="entry name" value="UCP031804"/>
    <property type="match status" value="1"/>
</dbReference>
<evidence type="ECO:0000256" key="3">
    <source>
        <dbReference type="ARBA" id="ARBA00022989"/>
    </source>
</evidence>